<protein>
    <submittedName>
        <fullName evidence="3">DMT family transporter</fullName>
    </submittedName>
</protein>
<feature type="domain" description="EamA" evidence="2">
    <location>
        <begin position="156"/>
        <end position="286"/>
    </location>
</feature>
<dbReference type="Proteomes" id="UP000811844">
    <property type="component" value="Unassembled WGS sequence"/>
</dbReference>
<feature type="transmembrane region" description="Helical" evidence="1">
    <location>
        <begin position="153"/>
        <end position="174"/>
    </location>
</feature>
<gene>
    <name evidence="3" type="ORF">G3R48_00380</name>
</gene>
<feature type="transmembrane region" description="Helical" evidence="1">
    <location>
        <begin position="99"/>
        <end position="116"/>
    </location>
</feature>
<reference evidence="3 4" key="1">
    <citation type="submission" date="2020-02" db="EMBL/GenBank/DDBJ databases">
        <title>Shewanella WXL01 sp. nov., a marine bacterium isolated from green algae in Luhuitou Fringing Reef (Northern South China Sea).</title>
        <authorList>
            <person name="Wang X."/>
        </authorList>
    </citation>
    <scope>NUCLEOTIDE SEQUENCE [LARGE SCALE GENOMIC DNA]</scope>
    <source>
        <strain evidence="3 4">MCCC 1A01895</strain>
    </source>
</reference>
<feature type="transmembrane region" description="Helical" evidence="1">
    <location>
        <begin position="214"/>
        <end position="234"/>
    </location>
</feature>
<feature type="transmembrane region" description="Helical" evidence="1">
    <location>
        <begin position="67"/>
        <end position="87"/>
    </location>
</feature>
<evidence type="ECO:0000259" key="2">
    <source>
        <dbReference type="Pfam" id="PF00892"/>
    </source>
</evidence>
<feature type="transmembrane region" description="Helical" evidence="1">
    <location>
        <begin position="128"/>
        <end position="147"/>
    </location>
</feature>
<evidence type="ECO:0000313" key="4">
    <source>
        <dbReference type="Proteomes" id="UP000811844"/>
    </source>
</evidence>
<dbReference type="PANTHER" id="PTHR22911:SF137">
    <property type="entry name" value="SOLUTE CARRIER FAMILY 35 MEMBER G2-RELATED"/>
    <property type="match status" value="1"/>
</dbReference>
<dbReference type="SUPFAM" id="SSF103481">
    <property type="entry name" value="Multidrug resistance efflux transporter EmrE"/>
    <property type="match status" value="2"/>
</dbReference>
<organism evidence="3 4">
    <name type="scientific">Shewanella intestini</name>
    <dbReference type="NCBI Taxonomy" id="2017544"/>
    <lineage>
        <taxon>Bacteria</taxon>
        <taxon>Pseudomonadati</taxon>
        <taxon>Pseudomonadota</taxon>
        <taxon>Gammaproteobacteria</taxon>
        <taxon>Alteromonadales</taxon>
        <taxon>Shewanellaceae</taxon>
        <taxon>Shewanella</taxon>
    </lineage>
</organism>
<evidence type="ECO:0000256" key="1">
    <source>
        <dbReference type="SAM" id="Phobius"/>
    </source>
</evidence>
<comment type="caution">
    <text evidence="3">The sequence shown here is derived from an EMBL/GenBank/DDBJ whole genome shotgun (WGS) entry which is preliminary data.</text>
</comment>
<dbReference type="Pfam" id="PF00892">
    <property type="entry name" value="EamA"/>
    <property type="match status" value="2"/>
</dbReference>
<dbReference type="EMBL" id="JAAIKR010000001">
    <property type="protein sequence ID" value="MBR9726452.1"/>
    <property type="molecule type" value="Genomic_DNA"/>
</dbReference>
<sequence length="302" mass="33170">MSSNQQAYVLALLAILLWSTVATAFKIALSFYTPMQLVLVATTTSILALSVILIWQAKLSLIKAQFIARPGFYLLTGLLNPLCYYLVLFKAYEQLPAQQALALNYTWAILLPLLAAPVLKHQLRATDILAALVAYAGVFVIATQGQLAQFSFANTLGIAFALLSTVIWCSYWIINTKDKGDPVISLTISFVVSWPLILSLTLTTQTLPSFSVDALFAGIYVGLFEMGISFVLWLMALKHTNKTSNISTLAFLTPVISIGFIAVILNEQIQTTTYYGLCLIVTGLFIQQLLPTFLTKRTPKLA</sequence>
<feature type="transmembrane region" description="Helical" evidence="1">
    <location>
        <begin position="183"/>
        <end position="202"/>
    </location>
</feature>
<evidence type="ECO:0000313" key="3">
    <source>
        <dbReference type="EMBL" id="MBR9726452.1"/>
    </source>
</evidence>
<feature type="transmembrane region" description="Helical" evidence="1">
    <location>
        <begin position="246"/>
        <end position="266"/>
    </location>
</feature>
<accession>A0ABS5HXH8</accession>
<keyword evidence="4" id="KW-1185">Reference proteome</keyword>
<keyword evidence="1" id="KW-0472">Membrane</keyword>
<dbReference type="PANTHER" id="PTHR22911">
    <property type="entry name" value="ACYL-MALONYL CONDENSING ENZYME-RELATED"/>
    <property type="match status" value="1"/>
</dbReference>
<keyword evidence="1" id="KW-1133">Transmembrane helix</keyword>
<feature type="domain" description="EamA" evidence="2">
    <location>
        <begin position="7"/>
        <end position="142"/>
    </location>
</feature>
<feature type="transmembrane region" description="Helical" evidence="1">
    <location>
        <begin position="34"/>
        <end position="55"/>
    </location>
</feature>
<feature type="transmembrane region" description="Helical" evidence="1">
    <location>
        <begin position="272"/>
        <end position="294"/>
    </location>
</feature>
<keyword evidence="1" id="KW-0812">Transmembrane</keyword>
<dbReference type="InterPro" id="IPR000620">
    <property type="entry name" value="EamA_dom"/>
</dbReference>
<dbReference type="RefSeq" id="WP_212593159.1">
    <property type="nucleotide sequence ID" value="NZ_JAAIKR010000001.1"/>
</dbReference>
<proteinExistence type="predicted"/>
<dbReference type="InterPro" id="IPR037185">
    <property type="entry name" value="EmrE-like"/>
</dbReference>
<name>A0ABS5HXH8_9GAMM</name>